<sequence>MLTSRISVRPPRSRTNVIEVGARSRDRLLPEARVGLWRHHNLEAVACDVSCRATVKLIYMAGIVTPFPNIVYALDLSLPVAPVR</sequence>
<dbReference type="EMBL" id="CP002279">
    <property type="protein sequence ID" value="AEH87381.1"/>
    <property type="molecule type" value="Genomic_DNA"/>
</dbReference>
<name>F7Y5Q6_MESOW</name>
<proteinExistence type="predicted"/>
<dbReference type="KEGG" id="mop:Mesop_2924"/>
<organism evidence="1 2">
    <name type="scientific">Mesorhizobium opportunistum (strain LMG 24607 / HAMBI 3007 / WSM2075)</name>
    <dbReference type="NCBI Taxonomy" id="536019"/>
    <lineage>
        <taxon>Bacteria</taxon>
        <taxon>Pseudomonadati</taxon>
        <taxon>Pseudomonadota</taxon>
        <taxon>Alphaproteobacteria</taxon>
        <taxon>Hyphomicrobiales</taxon>
        <taxon>Phyllobacteriaceae</taxon>
        <taxon>Mesorhizobium</taxon>
    </lineage>
</organism>
<protein>
    <submittedName>
        <fullName evidence="1">Uncharacterized protein</fullName>
    </submittedName>
</protein>
<gene>
    <name evidence="1" type="ordered locus">Mesop_2924</name>
</gene>
<evidence type="ECO:0000313" key="1">
    <source>
        <dbReference type="EMBL" id="AEH87381.1"/>
    </source>
</evidence>
<dbReference type="HOGENOM" id="CLU_2523671_0_0_5"/>
<evidence type="ECO:0000313" key="2">
    <source>
        <dbReference type="Proteomes" id="UP000001623"/>
    </source>
</evidence>
<dbReference type="Proteomes" id="UP000001623">
    <property type="component" value="Chromosome"/>
</dbReference>
<accession>F7Y5Q6</accession>
<dbReference type="AlphaFoldDB" id="F7Y5Q6"/>
<reference evidence="1 2" key="1">
    <citation type="submission" date="2010-10" db="EMBL/GenBank/DDBJ databases">
        <title>Complete sequence of Mesorhizobium opportunistum WSM2075.</title>
        <authorList>
            <consortium name="US DOE Joint Genome Institute"/>
            <person name="Lucas S."/>
            <person name="Copeland A."/>
            <person name="Lapidus A."/>
            <person name="Cheng J.-F."/>
            <person name="Bruce D."/>
            <person name="Goodwin L."/>
            <person name="Pitluck S."/>
            <person name="Chertkov O."/>
            <person name="Misra M."/>
            <person name="Detter J.C."/>
            <person name="Han C."/>
            <person name="Tapia R."/>
            <person name="Land M."/>
            <person name="Hauser L."/>
            <person name="Kyrpides N."/>
            <person name="Ovchinnikova G."/>
            <person name="Mavrommatis K.M."/>
            <person name="Tiwari R.P."/>
            <person name="Howieson J.G."/>
            <person name="O'Hara G.W."/>
            <person name="Nandasena K.G."/>
            <person name="Woyke T."/>
        </authorList>
    </citation>
    <scope>NUCLEOTIDE SEQUENCE [LARGE SCALE GENOMIC DNA]</scope>
    <source>
        <strain evidence="2">LMG 24607 / HAMBI 3007 / WSM2075</strain>
    </source>
</reference>